<evidence type="ECO:0000256" key="2">
    <source>
        <dbReference type="ARBA" id="ARBA00023015"/>
    </source>
</evidence>
<dbReference type="SMART" id="SM00448">
    <property type="entry name" value="REC"/>
    <property type="match status" value="1"/>
</dbReference>
<feature type="modified residue" description="4-aspartylphosphate" evidence="4">
    <location>
        <position position="59"/>
    </location>
</feature>
<evidence type="ECO:0000259" key="5">
    <source>
        <dbReference type="PROSITE" id="PS50110"/>
    </source>
</evidence>
<evidence type="ECO:0000313" key="6">
    <source>
        <dbReference type="EMBL" id="MDQ0441699.1"/>
    </source>
</evidence>
<evidence type="ECO:0000256" key="1">
    <source>
        <dbReference type="ARBA" id="ARBA00022553"/>
    </source>
</evidence>
<gene>
    <name evidence="6" type="ORF">QO016_001182</name>
</gene>
<dbReference type="InterPro" id="IPR011006">
    <property type="entry name" value="CheY-like_superfamily"/>
</dbReference>
<dbReference type="SUPFAM" id="SSF52172">
    <property type="entry name" value="CheY-like"/>
    <property type="match status" value="1"/>
</dbReference>
<dbReference type="PANTHER" id="PTHR44591:SF3">
    <property type="entry name" value="RESPONSE REGULATORY DOMAIN-CONTAINING PROTEIN"/>
    <property type="match status" value="1"/>
</dbReference>
<evidence type="ECO:0000256" key="3">
    <source>
        <dbReference type="ARBA" id="ARBA00023163"/>
    </source>
</evidence>
<keyword evidence="3" id="KW-0804">Transcription</keyword>
<accession>A0ABU0HH90</accession>
<dbReference type="EMBL" id="JAUSVV010000002">
    <property type="protein sequence ID" value="MDQ0441699.1"/>
    <property type="molecule type" value="Genomic_DNA"/>
</dbReference>
<dbReference type="InterPro" id="IPR001789">
    <property type="entry name" value="Sig_transdc_resp-reg_receiver"/>
</dbReference>
<dbReference type="InterPro" id="IPR050595">
    <property type="entry name" value="Bact_response_regulator"/>
</dbReference>
<organism evidence="6 7">
    <name type="scientific">Methylobacterium persicinum</name>
    <dbReference type="NCBI Taxonomy" id="374426"/>
    <lineage>
        <taxon>Bacteria</taxon>
        <taxon>Pseudomonadati</taxon>
        <taxon>Pseudomonadota</taxon>
        <taxon>Alphaproteobacteria</taxon>
        <taxon>Hyphomicrobiales</taxon>
        <taxon>Methylobacteriaceae</taxon>
        <taxon>Methylobacterium</taxon>
    </lineage>
</organism>
<protein>
    <submittedName>
        <fullName evidence="6">CheY-like chemotaxis protein</fullName>
    </submittedName>
</protein>
<dbReference type="Pfam" id="PF00072">
    <property type="entry name" value="Response_reg"/>
    <property type="match status" value="1"/>
</dbReference>
<dbReference type="PROSITE" id="PS50110">
    <property type="entry name" value="RESPONSE_REGULATORY"/>
    <property type="match status" value="1"/>
</dbReference>
<dbReference type="Proteomes" id="UP001236369">
    <property type="component" value="Unassembled WGS sequence"/>
</dbReference>
<comment type="caution">
    <text evidence="6">The sequence shown here is derived from an EMBL/GenBank/DDBJ whole genome shotgun (WGS) entry which is preliminary data.</text>
</comment>
<sequence>MSEPIEHPPILIVDEQEKLLRLVAMLMSRIGFPDVDGVSSGPEALEKMRQRRYALVISDLNMEPMDGLSLLREIRGDDTLMNTPFILTESSFDFEDINLAHQAGADAFILKPFDIAVLKNKLKQVINRKPRKREAPIATQSTLEQEFPMLGKY</sequence>
<dbReference type="RefSeq" id="WP_238251453.1">
    <property type="nucleotide sequence ID" value="NZ_BPQX01000051.1"/>
</dbReference>
<keyword evidence="7" id="KW-1185">Reference proteome</keyword>
<proteinExistence type="predicted"/>
<dbReference type="Gene3D" id="3.40.50.2300">
    <property type="match status" value="1"/>
</dbReference>
<dbReference type="PANTHER" id="PTHR44591">
    <property type="entry name" value="STRESS RESPONSE REGULATOR PROTEIN 1"/>
    <property type="match status" value="1"/>
</dbReference>
<keyword evidence="2" id="KW-0805">Transcription regulation</keyword>
<reference evidence="6 7" key="1">
    <citation type="submission" date="2023-07" db="EMBL/GenBank/DDBJ databases">
        <title>Genomic Encyclopedia of Type Strains, Phase IV (KMG-IV): sequencing the most valuable type-strain genomes for metagenomic binning, comparative biology and taxonomic classification.</title>
        <authorList>
            <person name="Goeker M."/>
        </authorList>
    </citation>
    <scope>NUCLEOTIDE SEQUENCE [LARGE SCALE GENOMIC DNA]</scope>
    <source>
        <strain evidence="6 7">DSM 19562</strain>
    </source>
</reference>
<keyword evidence="1 4" id="KW-0597">Phosphoprotein</keyword>
<evidence type="ECO:0000313" key="7">
    <source>
        <dbReference type="Proteomes" id="UP001236369"/>
    </source>
</evidence>
<feature type="domain" description="Response regulatory" evidence="5">
    <location>
        <begin position="9"/>
        <end position="126"/>
    </location>
</feature>
<name>A0ABU0HH90_9HYPH</name>
<evidence type="ECO:0000256" key="4">
    <source>
        <dbReference type="PROSITE-ProRule" id="PRU00169"/>
    </source>
</evidence>